<dbReference type="Proteomes" id="UP000316759">
    <property type="component" value="Unassembled WGS sequence"/>
</dbReference>
<dbReference type="OrthoDB" id="6250354at2759"/>
<comment type="caution">
    <text evidence="2">The sequence shown here is derived from an EMBL/GenBank/DDBJ whole genome shotgun (WGS) entry which is preliminary data.</text>
</comment>
<sequence>MQAPRQLIHHAHSVRIARTYLSSQVKTVTRTCWPLSVCSSLDARISGTGVVTTCCNTDLCNGAPQILSATKVIVFTAIAFLFTWM</sequence>
<dbReference type="AlphaFoldDB" id="A0A504YEI6"/>
<evidence type="ECO:0000259" key="1">
    <source>
        <dbReference type="Pfam" id="PF00087"/>
    </source>
</evidence>
<reference evidence="2 3" key="1">
    <citation type="submission" date="2019-04" db="EMBL/GenBank/DDBJ databases">
        <title>Annotation for the trematode Fasciola gigantica.</title>
        <authorList>
            <person name="Choi Y.-J."/>
        </authorList>
    </citation>
    <scope>NUCLEOTIDE SEQUENCE [LARGE SCALE GENOMIC DNA]</scope>
    <source>
        <strain evidence="2">Uganda_cow_1</strain>
    </source>
</reference>
<dbReference type="InterPro" id="IPR045860">
    <property type="entry name" value="Snake_toxin-like_sf"/>
</dbReference>
<protein>
    <recommendedName>
        <fullName evidence="1">Snake toxin/toxin-like domain-containing protein</fullName>
    </recommendedName>
</protein>
<evidence type="ECO:0000313" key="2">
    <source>
        <dbReference type="EMBL" id="TPP58705.1"/>
    </source>
</evidence>
<proteinExistence type="predicted"/>
<dbReference type="Gene3D" id="2.10.60.10">
    <property type="entry name" value="CD59"/>
    <property type="match status" value="1"/>
</dbReference>
<feature type="domain" description="Snake toxin/toxin-like" evidence="1">
    <location>
        <begin position="20"/>
        <end position="61"/>
    </location>
</feature>
<evidence type="ECO:0000313" key="3">
    <source>
        <dbReference type="Proteomes" id="UP000316759"/>
    </source>
</evidence>
<keyword evidence="3" id="KW-1185">Reference proteome</keyword>
<dbReference type="EMBL" id="SUNJ01011676">
    <property type="protein sequence ID" value="TPP58705.1"/>
    <property type="molecule type" value="Genomic_DNA"/>
</dbReference>
<dbReference type="InterPro" id="IPR035076">
    <property type="entry name" value="Toxin/TOLIP"/>
</dbReference>
<accession>A0A504YEI6</accession>
<organism evidence="2 3">
    <name type="scientific">Fasciola gigantica</name>
    <name type="common">Giant liver fluke</name>
    <dbReference type="NCBI Taxonomy" id="46835"/>
    <lineage>
        <taxon>Eukaryota</taxon>
        <taxon>Metazoa</taxon>
        <taxon>Spiralia</taxon>
        <taxon>Lophotrochozoa</taxon>
        <taxon>Platyhelminthes</taxon>
        <taxon>Trematoda</taxon>
        <taxon>Digenea</taxon>
        <taxon>Plagiorchiida</taxon>
        <taxon>Echinostomata</taxon>
        <taxon>Echinostomatoidea</taxon>
        <taxon>Fasciolidae</taxon>
        <taxon>Fasciola</taxon>
    </lineage>
</organism>
<dbReference type="SUPFAM" id="SSF57302">
    <property type="entry name" value="Snake toxin-like"/>
    <property type="match status" value="1"/>
</dbReference>
<name>A0A504YEI6_FASGI</name>
<gene>
    <name evidence="2" type="ORF">FGIG_02669</name>
</gene>
<dbReference type="Pfam" id="PF00087">
    <property type="entry name" value="Toxin_TOLIP"/>
    <property type="match status" value="1"/>
</dbReference>